<organism evidence="2">
    <name type="scientific">Anopheles coluzzii</name>
    <name type="common">African malaria mosquito</name>
    <dbReference type="NCBI Taxonomy" id="1518534"/>
    <lineage>
        <taxon>Eukaryota</taxon>
        <taxon>Metazoa</taxon>
        <taxon>Ecdysozoa</taxon>
        <taxon>Arthropoda</taxon>
        <taxon>Hexapoda</taxon>
        <taxon>Insecta</taxon>
        <taxon>Pterygota</taxon>
        <taxon>Neoptera</taxon>
        <taxon>Endopterygota</taxon>
        <taxon>Diptera</taxon>
        <taxon>Nematocera</taxon>
        <taxon>Culicoidea</taxon>
        <taxon>Culicidae</taxon>
        <taxon>Anophelinae</taxon>
        <taxon>Anopheles</taxon>
    </lineage>
</organism>
<dbReference type="Proteomes" id="UP000075882">
    <property type="component" value="Unassembled WGS sequence"/>
</dbReference>
<name>A0A8W7P9S6_ANOCL</name>
<dbReference type="EnsemblMetazoa" id="ACOM028304-RA">
    <property type="protein sequence ID" value="ACOM028304-PA.1"/>
    <property type="gene ID" value="ACOM028304"/>
</dbReference>
<evidence type="ECO:0000256" key="1">
    <source>
        <dbReference type="SAM" id="SignalP"/>
    </source>
</evidence>
<feature type="chain" id="PRO_5036498193" evidence="1">
    <location>
        <begin position="22"/>
        <end position="130"/>
    </location>
</feature>
<sequence length="130" mass="14208">MVKCWGLTALLYAAVISYVTGAFKGQIKDMPVTGQQPAVPKNWNIWPVASRPAGRLHEAWLRTITTAWSSFGTLILWLHATNADKRYLLRAPTDQADRPGGTAGIAECSEPRTAQTSLRNDGLRLAFGQA</sequence>
<evidence type="ECO:0000313" key="2">
    <source>
        <dbReference type="EnsemblMetazoa" id="ACOM028304-PA.1"/>
    </source>
</evidence>
<accession>A0A8W7P9S6</accession>
<feature type="signal peptide" evidence="1">
    <location>
        <begin position="1"/>
        <end position="21"/>
    </location>
</feature>
<proteinExistence type="predicted"/>
<reference evidence="2" key="1">
    <citation type="submission" date="2022-08" db="UniProtKB">
        <authorList>
            <consortium name="EnsemblMetazoa"/>
        </authorList>
    </citation>
    <scope>IDENTIFICATION</scope>
</reference>
<protein>
    <submittedName>
        <fullName evidence="2">Uncharacterized protein</fullName>
    </submittedName>
</protein>
<keyword evidence="1" id="KW-0732">Signal</keyword>
<dbReference type="AlphaFoldDB" id="A0A8W7P9S6"/>